<accession>A0ABU6QVE4</accession>
<protein>
    <submittedName>
        <fullName evidence="1">Uncharacterized protein</fullName>
    </submittedName>
</protein>
<evidence type="ECO:0000313" key="2">
    <source>
        <dbReference type="Proteomes" id="UP001341840"/>
    </source>
</evidence>
<name>A0ABU6QVE4_9FABA</name>
<reference evidence="1 2" key="1">
    <citation type="journal article" date="2023" name="Plants (Basel)">
        <title>Bridging the Gap: Combining Genomics and Transcriptomics Approaches to Understand Stylosanthes scabra, an Orphan Legume from the Brazilian Caatinga.</title>
        <authorList>
            <person name="Ferreira-Neto J.R.C."/>
            <person name="da Silva M.D."/>
            <person name="Binneck E."/>
            <person name="de Melo N.F."/>
            <person name="da Silva R.H."/>
            <person name="de Melo A.L.T.M."/>
            <person name="Pandolfi V."/>
            <person name="Bustamante F.O."/>
            <person name="Brasileiro-Vidal A.C."/>
            <person name="Benko-Iseppon A.M."/>
        </authorList>
    </citation>
    <scope>NUCLEOTIDE SEQUENCE [LARGE SCALE GENOMIC DNA]</scope>
    <source>
        <tissue evidence="1">Leaves</tissue>
    </source>
</reference>
<sequence length="55" mass="6552">MIVDLWDKKLIYLDSAKCSLQRQARLDHMQTVGKYLDGFLTIDRFYEEDSSIRPK</sequence>
<comment type="caution">
    <text evidence="1">The sequence shown here is derived from an EMBL/GenBank/DDBJ whole genome shotgun (WGS) entry which is preliminary data.</text>
</comment>
<organism evidence="1 2">
    <name type="scientific">Stylosanthes scabra</name>
    <dbReference type="NCBI Taxonomy" id="79078"/>
    <lineage>
        <taxon>Eukaryota</taxon>
        <taxon>Viridiplantae</taxon>
        <taxon>Streptophyta</taxon>
        <taxon>Embryophyta</taxon>
        <taxon>Tracheophyta</taxon>
        <taxon>Spermatophyta</taxon>
        <taxon>Magnoliopsida</taxon>
        <taxon>eudicotyledons</taxon>
        <taxon>Gunneridae</taxon>
        <taxon>Pentapetalae</taxon>
        <taxon>rosids</taxon>
        <taxon>fabids</taxon>
        <taxon>Fabales</taxon>
        <taxon>Fabaceae</taxon>
        <taxon>Papilionoideae</taxon>
        <taxon>50 kb inversion clade</taxon>
        <taxon>dalbergioids sensu lato</taxon>
        <taxon>Dalbergieae</taxon>
        <taxon>Pterocarpus clade</taxon>
        <taxon>Stylosanthes</taxon>
    </lineage>
</organism>
<proteinExistence type="predicted"/>
<gene>
    <name evidence="1" type="ORF">PIB30_086215</name>
</gene>
<evidence type="ECO:0000313" key="1">
    <source>
        <dbReference type="EMBL" id="MED6115024.1"/>
    </source>
</evidence>
<dbReference type="Proteomes" id="UP001341840">
    <property type="component" value="Unassembled WGS sequence"/>
</dbReference>
<dbReference type="EMBL" id="JASCZI010001468">
    <property type="protein sequence ID" value="MED6115024.1"/>
    <property type="molecule type" value="Genomic_DNA"/>
</dbReference>
<feature type="non-terminal residue" evidence="1">
    <location>
        <position position="55"/>
    </location>
</feature>
<keyword evidence="2" id="KW-1185">Reference proteome</keyword>